<reference evidence="1" key="1">
    <citation type="submission" date="2014-09" db="EMBL/GenBank/DDBJ databases">
        <authorList>
            <person name="Magalhaes I.L.F."/>
            <person name="Oliveira U."/>
            <person name="Santos F.R."/>
            <person name="Vidigal T.H.D.A."/>
            <person name="Brescovit A.D."/>
            <person name="Santos A.J."/>
        </authorList>
    </citation>
    <scope>NUCLEOTIDE SEQUENCE</scope>
    <source>
        <tissue evidence="1">Shoot tissue taken approximately 20 cm above the soil surface</tissue>
    </source>
</reference>
<protein>
    <submittedName>
        <fullName evidence="1">Uncharacterized protein</fullName>
    </submittedName>
</protein>
<dbReference type="EMBL" id="GBRH01213280">
    <property type="protein sequence ID" value="JAD84615.1"/>
    <property type="molecule type" value="Transcribed_RNA"/>
</dbReference>
<proteinExistence type="predicted"/>
<accession>A0A0A9DG90</accession>
<organism evidence="1">
    <name type="scientific">Arundo donax</name>
    <name type="common">Giant reed</name>
    <name type="synonym">Donax arundinaceus</name>
    <dbReference type="NCBI Taxonomy" id="35708"/>
    <lineage>
        <taxon>Eukaryota</taxon>
        <taxon>Viridiplantae</taxon>
        <taxon>Streptophyta</taxon>
        <taxon>Embryophyta</taxon>
        <taxon>Tracheophyta</taxon>
        <taxon>Spermatophyta</taxon>
        <taxon>Magnoliopsida</taxon>
        <taxon>Liliopsida</taxon>
        <taxon>Poales</taxon>
        <taxon>Poaceae</taxon>
        <taxon>PACMAD clade</taxon>
        <taxon>Arundinoideae</taxon>
        <taxon>Arundineae</taxon>
        <taxon>Arundo</taxon>
    </lineage>
</organism>
<dbReference type="AlphaFoldDB" id="A0A0A9DG90"/>
<name>A0A0A9DG90_ARUDO</name>
<evidence type="ECO:0000313" key="1">
    <source>
        <dbReference type="EMBL" id="JAD84615.1"/>
    </source>
</evidence>
<reference evidence="1" key="2">
    <citation type="journal article" date="2015" name="Data Brief">
        <title>Shoot transcriptome of the giant reed, Arundo donax.</title>
        <authorList>
            <person name="Barrero R.A."/>
            <person name="Guerrero F.D."/>
            <person name="Moolhuijzen P."/>
            <person name="Goolsby J.A."/>
            <person name="Tidwell J."/>
            <person name="Bellgard S.E."/>
            <person name="Bellgard M.I."/>
        </authorList>
    </citation>
    <scope>NUCLEOTIDE SEQUENCE</scope>
    <source>
        <tissue evidence="1">Shoot tissue taken approximately 20 cm above the soil surface</tissue>
    </source>
</reference>
<sequence>MVNILLQVPFTLTSHFTTVSNPCSRKWFLGVKCFVMLPTEAFRLAYPHACLKYLRVTCSFI</sequence>